<feature type="non-terminal residue" evidence="1">
    <location>
        <position position="1"/>
    </location>
</feature>
<sequence length="50" mass="5508">GTGINFSNLTSSTLHSIVFGENVAAKFAPTSEARYVDNFLLVWNSLDKFK</sequence>
<reference evidence="1 2" key="1">
    <citation type="journal article" date="2018" name="Front. Plant Sci.">
        <title>Red Clover (Trifolium pratense) and Zigzag Clover (T. medium) - A Picture of Genomic Similarities and Differences.</title>
        <authorList>
            <person name="Dluhosova J."/>
            <person name="Istvanek J."/>
            <person name="Nedelnik J."/>
            <person name="Repkova J."/>
        </authorList>
    </citation>
    <scope>NUCLEOTIDE SEQUENCE [LARGE SCALE GENOMIC DNA]</scope>
    <source>
        <strain evidence="2">cv. 10/8</strain>
        <tissue evidence="1">Leaf</tissue>
    </source>
</reference>
<evidence type="ECO:0000313" key="1">
    <source>
        <dbReference type="EMBL" id="MCI26371.1"/>
    </source>
</evidence>
<keyword evidence="1" id="KW-0645">Protease</keyword>
<proteinExistence type="predicted"/>
<evidence type="ECO:0000313" key="2">
    <source>
        <dbReference type="Proteomes" id="UP000265520"/>
    </source>
</evidence>
<dbReference type="EMBL" id="LXQA010152853">
    <property type="protein sequence ID" value="MCI26371.1"/>
    <property type="molecule type" value="Genomic_DNA"/>
</dbReference>
<dbReference type="GO" id="GO:0006508">
    <property type="term" value="P:proteolysis"/>
    <property type="evidence" value="ECO:0007669"/>
    <property type="project" value="UniProtKB-KW"/>
</dbReference>
<keyword evidence="1" id="KW-0378">Hydrolase</keyword>
<comment type="caution">
    <text evidence="1">The sequence shown here is derived from an EMBL/GenBank/DDBJ whole genome shotgun (WGS) entry which is preliminary data.</text>
</comment>
<protein>
    <submittedName>
        <fullName evidence="1">Subtilisin-like protease-like</fullName>
    </submittedName>
</protein>
<dbReference type="GO" id="GO:0008233">
    <property type="term" value="F:peptidase activity"/>
    <property type="evidence" value="ECO:0007669"/>
    <property type="project" value="UniProtKB-KW"/>
</dbReference>
<name>A0A392QPQ6_9FABA</name>
<dbReference type="AlphaFoldDB" id="A0A392QPQ6"/>
<accession>A0A392QPQ6</accession>
<keyword evidence="2" id="KW-1185">Reference proteome</keyword>
<organism evidence="1 2">
    <name type="scientific">Trifolium medium</name>
    <dbReference type="NCBI Taxonomy" id="97028"/>
    <lineage>
        <taxon>Eukaryota</taxon>
        <taxon>Viridiplantae</taxon>
        <taxon>Streptophyta</taxon>
        <taxon>Embryophyta</taxon>
        <taxon>Tracheophyta</taxon>
        <taxon>Spermatophyta</taxon>
        <taxon>Magnoliopsida</taxon>
        <taxon>eudicotyledons</taxon>
        <taxon>Gunneridae</taxon>
        <taxon>Pentapetalae</taxon>
        <taxon>rosids</taxon>
        <taxon>fabids</taxon>
        <taxon>Fabales</taxon>
        <taxon>Fabaceae</taxon>
        <taxon>Papilionoideae</taxon>
        <taxon>50 kb inversion clade</taxon>
        <taxon>NPAAA clade</taxon>
        <taxon>Hologalegina</taxon>
        <taxon>IRL clade</taxon>
        <taxon>Trifolieae</taxon>
        <taxon>Trifolium</taxon>
    </lineage>
</organism>
<dbReference type="Proteomes" id="UP000265520">
    <property type="component" value="Unassembled WGS sequence"/>
</dbReference>